<keyword evidence="3" id="KW-1185">Reference proteome</keyword>
<gene>
    <name evidence="2" type="ORF">G2W53_024754</name>
</gene>
<dbReference type="EMBL" id="JAAIUW010000008">
    <property type="protein sequence ID" value="KAF7819299.1"/>
    <property type="molecule type" value="Genomic_DNA"/>
</dbReference>
<dbReference type="Proteomes" id="UP000634136">
    <property type="component" value="Unassembled WGS sequence"/>
</dbReference>
<proteinExistence type="predicted"/>
<accession>A0A834TKP5</accession>
<dbReference type="AlphaFoldDB" id="A0A834TKP5"/>
<evidence type="ECO:0000256" key="1">
    <source>
        <dbReference type="SAM" id="MobiDB-lite"/>
    </source>
</evidence>
<feature type="region of interest" description="Disordered" evidence="1">
    <location>
        <begin position="1"/>
        <end position="20"/>
    </location>
</feature>
<organism evidence="2 3">
    <name type="scientific">Senna tora</name>
    <dbReference type="NCBI Taxonomy" id="362788"/>
    <lineage>
        <taxon>Eukaryota</taxon>
        <taxon>Viridiplantae</taxon>
        <taxon>Streptophyta</taxon>
        <taxon>Embryophyta</taxon>
        <taxon>Tracheophyta</taxon>
        <taxon>Spermatophyta</taxon>
        <taxon>Magnoliopsida</taxon>
        <taxon>eudicotyledons</taxon>
        <taxon>Gunneridae</taxon>
        <taxon>Pentapetalae</taxon>
        <taxon>rosids</taxon>
        <taxon>fabids</taxon>
        <taxon>Fabales</taxon>
        <taxon>Fabaceae</taxon>
        <taxon>Caesalpinioideae</taxon>
        <taxon>Cassia clade</taxon>
        <taxon>Senna</taxon>
    </lineage>
</organism>
<protein>
    <submittedName>
        <fullName evidence="2">Uncharacterized protein</fullName>
    </submittedName>
</protein>
<sequence length="20" mass="2271">MDFKDKKAESKNQKANVTTS</sequence>
<name>A0A834TKP5_9FABA</name>
<comment type="caution">
    <text evidence="2">The sequence shown here is derived from an EMBL/GenBank/DDBJ whole genome shotgun (WGS) entry which is preliminary data.</text>
</comment>
<evidence type="ECO:0000313" key="2">
    <source>
        <dbReference type="EMBL" id="KAF7819299.1"/>
    </source>
</evidence>
<feature type="compositionally biased region" description="Basic and acidic residues" evidence="1">
    <location>
        <begin position="1"/>
        <end position="12"/>
    </location>
</feature>
<evidence type="ECO:0000313" key="3">
    <source>
        <dbReference type="Proteomes" id="UP000634136"/>
    </source>
</evidence>
<reference evidence="2" key="1">
    <citation type="submission" date="2020-09" db="EMBL/GenBank/DDBJ databases">
        <title>Genome-Enabled Discovery of Anthraquinone Biosynthesis in Senna tora.</title>
        <authorList>
            <person name="Kang S.-H."/>
            <person name="Pandey R.P."/>
            <person name="Lee C.-M."/>
            <person name="Sim J.-S."/>
            <person name="Jeong J.-T."/>
            <person name="Choi B.-S."/>
            <person name="Jung M."/>
            <person name="Ginzburg D."/>
            <person name="Zhao K."/>
            <person name="Won S.Y."/>
            <person name="Oh T.-J."/>
            <person name="Yu Y."/>
            <person name="Kim N.-H."/>
            <person name="Lee O.R."/>
            <person name="Lee T.-H."/>
            <person name="Bashyal P."/>
            <person name="Kim T.-S."/>
            <person name="Lee W.-H."/>
            <person name="Kawkins C."/>
            <person name="Kim C.-K."/>
            <person name="Kim J.S."/>
            <person name="Ahn B.O."/>
            <person name="Rhee S.Y."/>
            <person name="Sohng J.K."/>
        </authorList>
    </citation>
    <scope>NUCLEOTIDE SEQUENCE</scope>
    <source>
        <tissue evidence="2">Leaf</tissue>
    </source>
</reference>